<keyword evidence="5" id="KW-0862">Zinc</keyword>
<dbReference type="PROSITE" id="PS00028">
    <property type="entry name" value="ZINC_FINGER_C2H2_1"/>
    <property type="match status" value="12"/>
</dbReference>
<dbReference type="SUPFAM" id="SSF57667">
    <property type="entry name" value="beta-beta-alpha zinc fingers"/>
    <property type="match status" value="8"/>
</dbReference>
<dbReference type="AlphaFoldDB" id="A0A8I6SNL1"/>
<dbReference type="GO" id="GO:0000981">
    <property type="term" value="F:DNA-binding transcription factor activity, RNA polymerase II-specific"/>
    <property type="evidence" value="ECO:0007669"/>
    <property type="project" value="TreeGrafter"/>
</dbReference>
<dbReference type="GO" id="GO:0005634">
    <property type="term" value="C:nucleus"/>
    <property type="evidence" value="ECO:0007669"/>
    <property type="project" value="UniProtKB-SubCell"/>
</dbReference>
<protein>
    <recommendedName>
        <fullName evidence="11">C2H2-type domain-containing protein</fullName>
    </recommendedName>
</protein>
<reference evidence="12" key="1">
    <citation type="submission" date="2022-01" db="UniProtKB">
        <authorList>
            <consortium name="EnsemblMetazoa"/>
        </authorList>
    </citation>
    <scope>IDENTIFICATION</scope>
</reference>
<feature type="domain" description="C2H2-type" evidence="11">
    <location>
        <begin position="650"/>
        <end position="677"/>
    </location>
</feature>
<evidence type="ECO:0000256" key="6">
    <source>
        <dbReference type="ARBA" id="ARBA00023015"/>
    </source>
</evidence>
<dbReference type="Proteomes" id="UP000494040">
    <property type="component" value="Unassembled WGS sequence"/>
</dbReference>
<evidence type="ECO:0000256" key="2">
    <source>
        <dbReference type="ARBA" id="ARBA00022723"/>
    </source>
</evidence>
<dbReference type="EnsemblMetazoa" id="XM_024229176.1">
    <property type="protein sequence ID" value="XP_024084944.1"/>
    <property type="gene ID" value="LOC106669965"/>
</dbReference>
<feature type="domain" description="C2H2-type" evidence="11">
    <location>
        <begin position="678"/>
        <end position="706"/>
    </location>
</feature>
<keyword evidence="9" id="KW-0539">Nucleus</keyword>
<dbReference type="FunFam" id="3.30.160.60:FF:000446">
    <property type="entry name" value="Zinc finger protein"/>
    <property type="match status" value="1"/>
</dbReference>
<name>A0A8I6SNL1_CIMLE</name>
<feature type="domain" description="C2H2-type" evidence="11">
    <location>
        <begin position="509"/>
        <end position="537"/>
    </location>
</feature>
<feature type="domain" description="C2H2-type" evidence="11">
    <location>
        <begin position="622"/>
        <end position="649"/>
    </location>
</feature>
<feature type="domain" description="C2H2-type" evidence="11">
    <location>
        <begin position="405"/>
        <end position="432"/>
    </location>
</feature>
<dbReference type="GO" id="GO:0008270">
    <property type="term" value="F:zinc ion binding"/>
    <property type="evidence" value="ECO:0007669"/>
    <property type="project" value="UniProtKB-KW"/>
</dbReference>
<dbReference type="OrthoDB" id="6077919at2759"/>
<dbReference type="GeneID" id="106669965"/>
<organism evidence="12 13">
    <name type="scientific">Cimex lectularius</name>
    <name type="common">Bed bug</name>
    <name type="synonym">Acanthia lectularia</name>
    <dbReference type="NCBI Taxonomy" id="79782"/>
    <lineage>
        <taxon>Eukaryota</taxon>
        <taxon>Metazoa</taxon>
        <taxon>Ecdysozoa</taxon>
        <taxon>Arthropoda</taxon>
        <taxon>Hexapoda</taxon>
        <taxon>Insecta</taxon>
        <taxon>Pterygota</taxon>
        <taxon>Neoptera</taxon>
        <taxon>Paraneoptera</taxon>
        <taxon>Hemiptera</taxon>
        <taxon>Heteroptera</taxon>
        <taxon>Panheteroptera</taxon>
        <taxon>Cimicomorpha</taxon>
        <taxon>Cimicidae</taxon>
        <taxon>Cimex</taxon>
    </lineage>
</organism>
<dbReference type="InterPro" id="IPR050752">
    <property type="entry name" value="C2H2-ZF_domain"/>
</dbReference>
<comment type="subcellular location">
    <subcellularLocation>
        <location evidence="1">Nucleus</location>
    </subcellularLocation>
</comment>
<feature type="domain" description="C2H2-type" evidence="11">
    <location>
        <begin position="318"/>
        <end position="346"/>
    </location>
</feature>
<keyword evidence="6" id="KW-0805">Transcription regulation</keyword>
<evidence type="ECO:0000313" key="12">
    <source>
        <dbReference type="EnsemblMetazoa" id="XP_024084944.1"/>
    </source>
</evidence>
<dbReference type="RefSeq" id="XP_024084944.1">
    <property type="nucleotide sequence ID" value="XM_024229176.1"/>
</dbReference>
<dbReference type="Pfam" id="PF13912">
    <property type="entry name" value="zf-C2H2_6"/>
    <property type="match status" value="1"/>
</dbReference>
<feature type="domain" description="C2H2-type" evidence="11">
    <location>
        <begin position="568"/>
        <end position="595"/>
    </location>
</feature>
<evidence type="ECO:0000256" key="8">
    <source>
        <dbReference type="ARBA" id="ARBA00023163"/>
    </source>
</evidence>
<evidence type="ECO:0000256" key="10">
    <source>
        <dbReference type="PROSITE-ProRule" id="PRU00042"/>
    </source>
</evidence>
<dbReference type="InterPro" id="IPR013087">
    <property type="entry name" value="Znf_C2H2_type"/>
</dbReference>
<evidence type="ECO:0000256" key="4">
    <source>
        <dbReference type="ARBA" id="ARBA00022771"/>
    </source>
</evidence>
<keyword evidence="2" id="KW-0479">Metal-binding</keyword>
<dbReference type="FunFam" id="3.30.160.60:FF:000340">
    <property type="entry name" value="zinc finger protein 473 isoform X1"/>
    <property type="match status" value="1"/>
</dbReference>
<keyword evidence="8" id="KW-0804">Transcription</keyword>
<dbReference type="PANTHER" id="PTHR24384">
    <property type="entry name" value="FINGER PUTATIVE TRANSCRIPTION FACTOR FAMILY-RELATED"/>
    <property type="match status" value="1"/>
</dbReference>
<evidence type="ECO:0000256" key="9">
    <source>
        <dbReference type="ARBA" id="ARBA00023242"/>
    </source>
</evidence>
<dbReference type="Pfam" id="PF00096">
    <property type="entry name" value="zf-C2H2"/>
    <property type="match status" value="3"/>
</dbReference>
<evidence type="ECO:0000256" key="5">
    <source>
        <dbReference type="ARBA" id="ARBA00022833"/>
    </source>
</evidence>
<evidence type="ECO:0000313" key="13">
    <source>
        <dbReference type="Proteomes" id="UP000494040"/>
    </source>
</evidence>
<keyword evidence="13" id="KW-1185">Reference proteome</keyword>
<evidence type="ECO:0000256" key="1">
    <source>
        <dbReference type="ARBA" id="ARBA00004123"/>
    </source>
</evidence>
<dbReference type="InterPro" id="IPR036236">
    <property type="entry name" value="Znf_C2H2_sf"/>
</dbReference>
<keyword evidence="7" id="KW-0238">DNA-binding</keyword>
<evidence type="ECO:0000259" key="11">
    <source>
        <dbReference type="PROSITE" id="PS50157"/>
    </source>
</evidence>
<feature type="domain" description="C2H2-type" evidence="11">
    <location>
        <begin position="595"/>
        <end position="622"/>
    </location>
</feature>
<dbReference type="KEGG" id="clec:106669965"/>
<feature type="domain" description="C2H2-type" evidence="11">
    <location>
        <begin position="540"/>
        <end position="567"/>
    </location>
</feature>
<keyword evidence="4 10" id="KW-0863">Zinc-finger</keyword>
<keyword evidence="3" id="KW-0677">Repeat</keyword>
<feature type="domain" description="C2H2-type" evidence="11">
    <location>
        <begin position="446"/>
        <end position="474"/>
    </location>
</feature>
<dbReference type="PANTHER" id="PTHR24384:SF189">
    <property type="entry name" value="C2H2-TYPE DOMAIN-CONTAINING PROTEIN-RELATED"/>
    <property type="match status" value="1"/>
</dbReference>
<proteinExistence type="predicted"/>
<dbReference type="OMA" id="HEFNTEN"/>
<dbReference type="GO" id="GO:0000978">
    <property type="term" value="F:RNA polymerase II cis-regulatory region sequence-specific DNA binding"/>
    <property type="evidence" value="ECO:0007669"/>
    <property type="project" value="TreeGrafter"/>
</dbReference>
<feature type="domain" description="C2H2-type" evidence="11">
    <location>
        <begin position="377"/>
        <end position="404"/>
    </location>
</feature>
<feature type="domain" description="C2H2-type" evidence="11">
    <location>
        <begin position="349"/>
        <end position="376"/>
    </location>
</feature>
<dbReference type="Gene3D" id="3.30.160.60">
    <property type="entry name" value="Classic Zinc Finger"/>
    <property type="match status" value="8"/>
</dbReference>
<evidence type="ECO:0000256" key="3">
    <source>
        <dbReference type="ARBA" id="ARBA00022737"/>
    </source>
</evidence>
<dbReference type="SMART" id="SM00355">
    <property type="entry name" value="ZnF_C2H2"/>
    <property type="match status" value="13"/>
</dbReference>
<dbReference type="PROSITE" id="PS50157">
    <property type="entry name" value="ZINC_FINGER_C2H2_2"/>
    <property type="match status" value="12"/>
</dbReference>
<sequence>MRTSLPFPARQILPVLKRNALHSRPACINRSSPMGTLTNFAFEILEAMKKLMNFYKTAGFWDEFSFTHKSLNVVNGSDKMLESLILYLEELKAILDKLYVEKTSRAIDQEVLKLMDSNASVMNNRQCMDRSATDYSLVTSESYFNGNVCQSQNPANTVLYYYFQPTLRKDLMQEPTCYTNYEHMSKNPPETKCETRHDNLFCKNHPGQDNSEKNLLGHNENYPTNNIFRDHSIGNITNNLNENNHEGDLPKVQFQSTNLDTNKICRISEKHETSSSETLKHIETKTDDTCDSKDLEPKVCSQLKLDMHNLENSGGKMYCCEQCGKLLSSKRNLISHLTRMHEFNTENALHCPDCGRVFTRKFTLETHMARHKGIKPFSCHICHKNFAQKITRDVHLVTHTGNYEFSCDKCLRKFSTKYKLKFHLKSHVEEMSVSQNHFTTQENSTAKCAWCNLTFSSNDQLLNHNKIEHIDDNLYVCVEQGCKAKNKSFLEKQLLEKHNKRYHSSKIFFTCEYCNASYMDKKSLRHHIIRKHSNMPKPYHKCLVCGKGFTLMSKLNRHFKIHTEEPKFRCDVCGKKFHRSDALKQHMSSHEKTETTCTICDKKFKNIDCLSKHMGLHMNLENTCLHCGKTFSDKFALEYHLARHEGNFKFICETCGKGFVRKCHYDSHIGSHSLMDTYECSICEKGFKDLRYCKRHIKRLHKEGEPREKLNKLDFNQIVNN</sequence>
<evidence type="ECO:0000256" key="7">
    <source>
        <dbReference type="ARBA" id="ARBA00023125"/>
    </source>
</evidence>
<accession>A0A8I6SNL1</accession>